<feature type="coiled-coil region" evidence="1">
    <location>
        <begin position="38"/>
        <end position="65"/>
    </location>
</feature>
<dbReference type="OMA" id="CEELTHQ"/>
<protein>
    <submittedName>
        <fullName evidence="2">Uncharacterized protein</fullName>
    </submittedName>
</protein>
<dbReference type="Proteomes" id="UP000688137">
    <property type="component" value="Unassembled WGS sequence"/>
</dbReference>
<evidence type="ECO:0000313" key="3">
    <source>
        <dbReference type="Proteomes" id="UP000688137"/>
    </source>
</evidence>
<dbReference type="EMBL" id="CAJJDM010000099">
    <property type="protein sequence ID" value="CAD8094667.1"/>
    <property type="molecule type" value="Genomic_DNA"/>
</dbReference>
<name>A0A8S1NN44_PARPR</name>
<evidence type="ECO:0000313" key="2">
    <source>
        <dbReference type="EMBL" id="CAD8094667.1"/>
    </source>
</evidence>
<organism evidence="2 3">
    <name type="scientific">Paramecium primaurelia</name>
    <dbReference type="NCBI Taxonomy" id="5886"/>
    <lineage>
        <taxon>Eukaryota</taxon>
        <taxon>Sar</taxon>
        <taxon>Alveolata</taxon>
        <taxon>Ciliophora</taxon>
        <taxon>Intramacronucleata</taxon>
        <taxon>Oligohymenophorea</taxon>
        <taxon>Peniculida</taxon>
        <taxon>Parameciidae</taxon>
        <taxon>Paramecium</taxon>
    </lineage>
</organism>
<keyword evidence="3" id="KW-1185">Reference proteome</keyword>
<keyword evidence="1" id="KW-0175">Coiled coil</keyword>
<sequence>MQNQTFDQNICLVDVKIRHITQAIENKCDQIGNQYDQLKDLKKAISQKLLELHEIETRLSKTERKQNLQIQKHMSFDNFEFQQLYEEYMLAKIKNTQFQHQLKESMLKSKELQLHKKHLLKQLELHQMICEELTHQNNTLQKELKQKVDFLNKFGQLAHSKKIKNVTSTQSMKNYIFNQYEDQFVANHVKTLELHYMDNDIPFLIKKFEQFDDTSKQKDTDDDLSVNLPRMENTKEEIINLEYNQEQSEKLIQRTLQEEFDECISDEEQSIYLNSSLFI</sequence>
<comment type="caution">
    <text evidence="2">The sequence shown here is derived from an EMBL/GenBank/DDBJ whole genome shotgun (WGS) entry which is preliminary data.</text>
</comment>
<evidence type="ECO:0000256" key="1">
    <source>
        <dbReference type="SAM" id="Coils"/>
    </source>
</evidence>
<accession>A0A8S1NN44</accession>
<proteinExistence type="predicted"/>
<dbReference type="AlphaFoldDB" id="A0A8S1NN44"/>
<gene>
    <name evidence="2" type="ORF">PPRIM_AZ9-3.1.T0960148</name>
</gene>
<reference evidence="2" key="1">
    <citation type="submission" date="2021-01" db="EMBL/GenBank/DDBJ databases">
        <authorList>
            <consortium name="Genoscope - CEA"/>
            <person name="William W."/>
        </authorList>
    </citation>
    <scope>NUCLEOTIDE SEQUENCE</scope>
</reference>